<dbReference type="SMART" id="SM00754">
    <property type="entry name" value="CHRD"/>
    <property type="match status" value="1"/>
</dbReference>
<proteinExistence type="predicted"/>
<dbReference type="RefSeq" id="WP_025415138.1">
    <property type="nucleotide sequence ID" value="NZ_CP007130.1"/>
</dbReference>
<evidence type="ECO:0000256" key="1">
    <source>
        <dbReference type="SAM" id="SignalP"/>
    </source>
</evidence>
<dbReference type="Proteomes" id="UP000019151">
    <property type="component" value="Plasmid 2"/>
</dbReference>
<reference evidence="3 4" key="1">
    <citation type="journal article" date="2014" name="Genome Announc.">
        <title>Genome Sequence and Methylome of Soil Bacterium Gemmatirosa kalamazoonensis KBS708T, a Member of the Rarely Cultivated Gemmatimonadetes Phylum.</title>
        <authorList>
            <person name="Debruyn J.M."/>
            <person name="Radosevich M."/>
            <person name="Wommack K.E."/>
            <person name="Polson S.W."/>
            <person name="Hauser L.J."/>
            <person name="Fawaz M.N."/>
            <person name="Korlach J."/>
            <person name="Tsai Y.C."/>
        </authorList>
    </citation>
    <scope>NUCLEOTIDE SEQUENCE [LARGE SCALE GENOMIC DNA]</scope>
    <source>
        <strain evidence="3 4">KBS708</strain>
        <plasmid evidence="4">Plasmid 2</plasmid>
    </source>
</reference>
<dbReference type="PATRIC" id="fig|861299.3.peg.6384"/>
<geneLocation type="plasmid" evidence="3 4">
    <name>2</name>
</geneLocation>
<keyword evidence="3" id="KW-0614">Plasmid</keyword>
<dbReference type="EMBL" id="CP007130">
    <property type="protein sequence ID" value="AHG93848.1"/>
    <property type="molecule type" value="Genomic_DNA"/>
</dbReference>
<protein>
    <submittedName>
        <fullName evidence="3">CHRD domain containing protein</fullName>
    </submittedName>
</protein>
<dbReference type="InParanoid" id="W0RW96"/>
<accession>W0RW96</accession>
<evidence type="ECO:0000313" key="3">
    <source>
        <dbReference type="EMBL" id="AHG93848.1"/>
    </source>
</evidence>
<dbReference type="OrthoDB" id="571052at2"/>
<feature type="domain" description="CHRD" evidence="2">
    <location>
        <begin position="44"/>
        <end position="181"/>
    </location>
</feature>
<dbReference type="Pfam" id="PF07452">
    <property type="entry name" value="CHRD"/>
    <property type="match status" value="1"/>
</dbReference>
<dbReference type="InterPro" id="IPR010895">
    <property type="entry name" value="CHRD"/>
</dbReference>
<keyword evidence="4" id="KW-1185">Reference proteome</keyword>
<dbReference type="KEGG" id="gba:J421_6313"/>
<sequence>MLSPLATRRRVVAATVAALTGGAALLAFAACSSDDSTTTTPAGPPTTFVTTLSAANERPVVNAPGTGTATVTFTSSVPGGPLTGGTYTVTVQGLTGAPTASHIHAPADVNTSTGVLLNFNPASVTTTSGTFSAGFSQADMRNQAVSIDSLVKLVRAGLAYVNVHTSTNPGGEIRGQLVPKP</sequence>
<keyword evidence="1" id="KW-0732">Signal</keyword>
<gene>
    <name evidence="3" type="ORF">J421_6313</name>
</gene>
<evidence type="ECO:0000259" key="2">
    <source>
        <dbReference type="PROSITE" id="PS50933"/>
    </source>
</evidence>
<dbReference type="PROSITE" id="PS50933">
    <property type="entry name" value="CHRD"/>
    <property type="match status" value="1"/>
</dbReference>
<name>W0RW96_9BACT</name>
<organism evidence="3 4">
    <name type="scientific">Gemmatirosa kalamazoonensis</name>
    <dbReference type="NCBI Taxonomy" id="861299"/>
    <lineage>
        <taxon>Bacteria</taxon>
        <taxon>Pseudomonadati</taxon>
        <taxon>Gemmatimonadota</taxon>
        <taxon>Gemmatimonadia</taxon>
        <taxon>Gemmatimonadales</taxon>
        <taxon>Gemmatimonadaceae</taxon>
        <taxon>Gemmatirosa</taxon>
    </lineage>
</organism>
<evidence type="ECO:0000313" key="4">
    <source>
        <dbReference type="Proteomes" id="UP000019151"/>
    </source>
</evidence>
<dbReference type="AlphaFoldDB" id="W0RW96"/>
<feature type="chain" id="PRO_5004794882" evidence="1">
    <location>
        <begin position="30"/>
        <end position="181"/>
    </location>
</feature>
<feature type="signal peptide" evidence="1">
    <location>
        <begin position="1"/>
        <end position="29"/>
    </location>
</feature>
<dbReference type="HOGENOM" id="CLU_107551_1_0_0"/>